<feature type="region of interest" description="Disordered" evidence="1">
    <location>
        <begin position="505"/>
        <end position="538"/>
    </location>
</feature>
<feature type="region of interest" description="Disordered" evidence="1">
    <location>
        <begin position="694"/>
        <end position="725"/>
    </location>
</feature>
<sequence length="1036" mass="115936">MAASGPGIWRKERLWSGLLALGFSPSGDEGRPGARGAGGKRVVFSRDMFDKPNMEAFQVVMHFLFLQLDQNRANSLFRDCWPIYDKKSAASFRKVCFEWMKKIAEEVGNDFPQVTASLLLSPGGPKFSNLIYHFIKYVLMCKFHEAANDSTWKTMIFKGKQDSYLSAMKSCIAANQFLEGIQREAFVVGEYKRREELMVKENSFLKKQNAEMKSHLEKTTYGFAEARNQKQEEVREMWNIVTDILSELEEEKEVIDSLLEGRVDLYTLDGTDVTLKVPRRLLIKIEDEADQIGDLYKAGKLNLAAIIQLCNSCLNLHEDQRNQVGPAELKQHHLTLEKSAEFLKTELIAMKEKSQKITQEILPSVQASIVKMDTAWDKKWEQYSNRTGYSPVRRKYPVLDLLPNMPPLSFEPSSEEAYKSSIFYTHFATLPGLEESCARSSKKGDSGIESLTRSFNDLSTSKLQCSGRFSIPFRYPTEETHFTSLGEESLEISWNKRQCLERKSQNSYANAMEKQQHTITPSSSPLTKPKNLSKKTEEPLEKAVDQLAEDVADTVTKDSLGLAEKANVILDDLFVSPRNPFTVQTELPRTPENLNKLSVNGLRSVADTVTKESSVLPAKEDVPPDDSYITSKNPFTVRTELPRTPENLITDIRNSWRCAVQESELELKKHQEESVSIHPKHGNPANGQVLLEAEGSASAASENQTGSNDENTLKSSTPLPCSKQSNWEESKIDCSNVGSENEPHHSSNKVAGSDAADTLIHKNQCPHDSQSLGEDCAFTSKTSATSNATVTSETVSDHLLQFLTLDRLSSKSPIKKEKLSKSFVMEMCKYDTNSENVGSFSSSECDLDRTVPWNGSQNFDSDLSTSTKLRFGILQETIPDVLDDESLNSSRNMEVGQLDDYHLDIKNLRSRFERVCKGSATTVYDGSEEKCSVEHTETSDFHSNGNTKNDYKAEHDSQIDSIDDETGSDKLFSLETEFLKDLSLVSLEFPPSLGGSLLNDPVVEDDVLGFSEYSSSNNDQSLSAIDCEKSCTSVGQ</sequence>
<name>A0A401RXM4_CHIPU</name>
<dbReference type="STRING" id="137246.A0A401RXM4"/>
<feature type="compositionally biased region" description="Basic and acidic residues" evidence="1">
    <location>
        <begin position="927"/>
        <end position="940"/>
    </location>
</feature>
<dbReference type="AlphaFoldDB" id="A0A401RXM4"/>
<feature type="domain" description="HAUS augmin-like complex subunit 6 N-terminal" evidence="2">
    <location>
        <begin position="14"/>
        <end position="239"/>
    </location>
</feature>
<feature type="compositionally biased region" description="Polar residues" evidence="1">
    <location>
        <begin position="703"/>
        <end position="725"/>
    </location>
</feature>
<keyword evidence="4" id="KW-1185">Reference proteome</keyword>
<feature type="region of interest" description="Disordered" evidence="1">
    <location>
        <begin position="927"/>
        <end position="953"/>
    </location>
</feature>
<accession>A0A401RXM4</accession>
<gene>
    <name evidence="3" type="ORF">chiPu_0001298</name>
</gene>
<evidence type="ECO:0000313" key="3">
    <source>
        <dbReference type="EMBL" id="GCC22907.1"/>
    </source>
</evidence>
<reference evidence="3 4" key="1">
    <citation type="journal article" date="2018" name="Nat. Ecol. Evol.">
        <title>Shark genomes provide insights into elasmobranch evolution and the origin of vertebrates.</title>
        <authorList>
            <person name="Hara Y"/>
            <person name="Yamaguchi K"/>
            <person name="Onimaru K"/>
            <person name="Kadota M"/>
            <person name="Koyanagi M"/>
            <person name="Keeley SD"/>
            <person name="Tatsumi K"/>
            <person name="Tanaka K"/>
            <person name="Motone F"/>
            <person name="Kageyama Y"/>
            <person name="Nozu R"/>
            <person name="Adachi N"/>
            <person name="Nishimura O"/>
            <person name="Nakagawa R"/>
            <person name="Tanegashima C"/>
            <person name="Kiyatake I"/>
            <person name="Matsumoto R"/>
            <person name="Murakumo K"/>
            <person name="Nishida K"/>
            <person name="Terakita A"/>
            <person name="Kuratani S"/>
            <person name="Sato K"/>
            <person name="Hyodo S Kuraku.S."/>
        </authorList>
    </citation>
    <scope>NUCLEOTIDE SEQUENCE [LARGE SCALE GENOMIC DNA]</scope>
</reference>
<evidence type="ECO:0000256" key="1">
    <source>
        <dbReference type="SAM" id="MobiDB-lite"/>
    </source>
</evidence>
<dbReference type="GO" id="GO:0070652">
    <property type="term" value="C:HAUS complex"/>
    <property type="evidence" value="ECO:0007669"/>
    <property type="project" value="InterPro"/>
</dbReference>
<protein>
    <recommendedName>
        <fullName evidence="2">HAUS augmin-like complex subunit 6 N-terminal domain-containing protein</fullName>
    </recommendedName>
</protein>
<dbReference type="PANTHER" id="PTHR16151:SF2">
    <property type="entry name" value="HAUS AUGMIN-LIKE COMPLEX SUBUNIT 6"/>
    <property type="match status" value="1"/>
</dbReference>
<comment type="caution">
    <text evidence="3">The sequence shown here is derived from an EMBL/GenBank/DDBJ whole genome shotgun (WGS) entry which is preliminary data.</text>
</comment>
<dbReference type="Pfam" id="PF14661">
    <property type="entry name" value="HAUS6_N"/>
    <property type="match status" value="1"/>
</dbReference>
<dbReference type="InterPro" id="IPR026797">
    <property type="entry name" value="HAUS_6"/>
</dbReference>
<dbReference type="GO" id="GO:1990498">
    <property type="term" value="C:mitotic spindle microtubule"/>
    <property type="evidence" value="ECO:0007669"/>
    <property type="project" value="TreeGrafter"/>
</dbReference>
<dbReference type="GO" id="GO:0051225">
    <property type="term" value="P:spindle assembly"/>
    <property type="evidence" value="ECO:0007669"/>
    <property type="project" value="InterPro"/>
</dbReference>
<proteinExistence type="predicted"/>
<evidence type="ECO:0000259" key="2">
    <source>
        <dbReference type="Pfam" id="PF14661"/>
    </source>
</evidence>
<dbReference type="EMBL" id="BEZZ01000019">
    <property type="protein sequence ID" value="GCC22907.1"/>
    <property type="molecule type" value="Genomic_DNA"/>
</dbReference>
<feature type="compositionally biased region" description="Polar residues" evidence="1">
    <location>
        <begin position="517"/>
        <end position="526"/>
    </location>
</feature>
<dbReference type="PANTHER" id="PTHR16151">
    <property type="entry name" value="HAUS AUGMIN-LIKE COMPLEX SUBUNIT 6"/>
    <property type="match status" value="1"/>
</dbReference>
<dbReference type="Proteomes" id="UP000287033">
    <property type="component" value="Unassembled WGS sequence"/>
</dbReference>
<dbReference type="OMA" id="WRCAVQE"/>
<organism evidence="3 4">
    <name type="scientific">Chiloscyllium punctatum</name>
    <name type="common">Brownbanded bambooshark</name>
    <name type="synonym">Hemiscyllium punctatum</name>
    <dbReference type="NCBI Taxonomy" id="137246"/>
    <lineage>
        <taxon>Eukaryota</taxon>
        <taxon>Metazoa</taxon>
        <taxon>Chordata</taxon>
        <taxon>Craniata</taxon>
        <taxon>Vertebrata</taxon>
        <taxon>Chondrichthyes</taxon>
        <taxon>Elasmobranchii</taxon>
        <taxon>Galeomorphii</taxon>
        <taxon>Galeoidea</taxon>
        <taxon>Orectolobiformes</taxon>
        <taxon>Hemiscylliidae</taxon>
        <taxon>Chiloscyllium</taxon>
    </lineage>
</organism>
<dbReference type="OrthoDB" id="5575722at2759"/>
<dbReference type="GO" id="GO:0008017">
    <property type="term" value="F:microtubule binding"/>
    <property type="evidence" value="ECO:0007669"/>
    <property type="project" value="TreeGrafter"/>
</dbReference>
<evidence type="ECO:0000313" key="4">
    <source>
        <dbReference type="Proteomes" id="UP000287033"/>
    </source>
</evidence>
<dbReference type="InterPro" id="IPR028163">
    <property type="entry name" value="HAUS_6_N"/>
</dbReference>